<dbReference type="GO" id="GO:0016705">
    <property type="term" value="F:oxidoreductase activity, acting on paired donors, with incorporation or reduction of molecular oxygen"/>
    <property type="evidence" value="ECO:0007669"/>
    <property type="project" value="InterPro"/>
</dbReference>
<reference evidence="5" key="1">
    <citation type="submission" date="2018-05" db="EMBL/GenBank/DDBJ databases">
        <authorList>
            <person name="Lanie J.A."/>
            <person name="Ng W.-L."/>
            <person name="Kazmierczak K.M."/>
            <person name="Andrzejewski T.M."/>
            <person name="Davidsen T.M."/>
            <person name="Wayne K.J."/>
            <person name="Tettelin H."/>
            <person name="Glass J.I."/>
            <person name="Rusch D."/>
            <person name="Podicherti R."/>
            <person name="Tsui H.-C.T."/>
            <person name="Winkler M.E."/>
        </authorList>
    </citation>
    <scope>NUCLEOTIDE SEQUENCE</scope>
</reference>
<sequence length="253" mass="29312">MVQNPIEVIEAYRRKLGPTFTFYFGGMRRTIISADPAFIKHVLQDNQANYHKSDIQVKRMGEFQGQGLLNSHGDHWLRQRRFLSMGFTRSRLRELWPLQCEVLQHFMAAFAVAAEKQPLDIREQMVTFTLRTVGKSLFGRSMLDSELEKLGDAISKIQAFIVRQIVQPYKITWYRLSGQTERFQEIRREADQIVRDYVQLRRQRGESAADLLQQIIDTPQAGSGEYLDDEQTIVELLQLLVAGNETSSNSLSW</sequence>
<proteinExistence type="inferred from homology"/>
<dbReference type="InterPro" id="IPR036396">
    <property type="entry name" value="Cyt_P450_sf"/>
</dbReference>
<dbReference type="InterPro" id="IPR001128">
    <property type="entry name" value="Cyt_P450"/>
</dbReference>
<accession>A0A382G985</accession>
<dbReference type="AlphaFoldDB" id="A0A382G985"/>
<protein>
    <recommendedName>
        <fullName evidence="6">Cytochrome P450</fullName>
    </recommendedName>
</protein>
<dbReference type="Gene3D" id="1.10.630.10">
    <property type="entry name" value="Cytochrome P450"/>
    <property type="match status" value="1"/>
</dbReference>
<organism evidence="5">
    <name type="scientific">marine metagenome</name>
    <dbReference type="NCBI Taxonomy" id="408172"/>
    <lineage>
        <taxon>unclassified sequences</taxon>
        <taxon>metagenomes</taxon>
        <taxon>ecological metagenomes</taxon>
    </lineage>
</organism>
<name>A0A382G985_9ZZZZ</name>
<comment type="similarity">
    <text evidence="1">Belongs to the cytochrome P450 family.</text>
</comment>
<dbReference type="Pfam" id="PF00067">
    <property type="entry name" value="p450"/>
    <property type="match status" value="1"/>
</dbReference>
<dbReference type="SUPFAM" id="SSF48264">
    <property type="entry name" value="Cytochrome P450"/>
    <property type="match status" value="1"/>
</dbReference>
<dbReference type="GO" id="GO:0004497">
    <property type="term" value="F:monooxygenase activity"/>
    <property type="evidence" value="ECO:0007669"/>
    <property type="project" value="InterPro"/>
</dbReference>
<dbReference type="GO" id="GO:0005506">
    <property type="term" value="F:iron ion binding"/>
    <property type="evidence" value="ECO:0007669"/>
    <property type="project" value="InterPro"/>
</dbReference>
<dbReference type="PANTHER" id="PTHR24296">
    <property type="entry name" value="CYTOCHROME P450"/>
    <property type="match status" value="1"/>
</dbReference>
<keyword evidence="3" id="KW-0560">Oxidoreductase</keyword>
<evidence type="ECO:0000256" key="3">
    <source>
        <dbReference type="ARBA" id="ARBA00023002"/>
    </source>
</evidence>
<dbReference type="GO" id="GO:0020037">
    <property type="term" value="F:heme binding"/>
    <property type="evidence" value="ECO:0007669"/>
    <property type="project" value="InterPro"/>
</dbReference>
<evidence type="ECO:0000256" key="1">
    <source>
        <dbReference type="ARBA" id="ARBA00010617"/>
    </source>
</evidence>
<keyword evidence="4" id="KW-0408">Iron</keyword>
<keyword evidence="2" id="KW-0479">Metal-binding</keyword>
<feature type="non-terminal residue" evidence="5">
    <location>
        <position position="253"/>
    </location>
</feature>
<evidence type="ECO:0000313" key="5">
    <source>
        <dbReference type="EMBL" id="SVB71127.1"/>
    </source>
</evidence>
<evidence type="ECO:0000256" key="2">
    <source>
        <dbReference type="ARBA" id="ARBA00022723"/>
    </source>
</evidence>
<dbReference type="EMBL" id="UINC01053966">
    <property type="protein sequence ID" value="SVB71127.1"/>
    <property type="molecule type" value="Genomic_DNA"/>
</dbReference>
<evidence type="ECO:0000256" key="4">
    <source>
        <dbReference type="ARBA" id="ARBA00023004"/>
    </source>
</evidence>
<gene>
    <name evidence="5" type="ORF">METZ01_LOCUS223981</name>
</gene>
<evidence type="ECO:0008006" key="6">
    <source>
        <dbReference type="Google" id="ProtNLM"/>
    </source>
</evidence>